<name>A0A2S7VJL1_PHOAN</name>
<accession>A0A2S7VJL1</accession>
<sequence length="65" mass="7427">MKKIITLTALIFVLMGCSSHNEKDSASNEKHCVLVSNPALMSNDNGNCTKFDFRTFFEERNKDKR</sequence>
<gene>
    <name evidence="1" type="ORF">BTO08_16410</name>
</gene>
<reference evidence="1 2" key="1">
    <citation type="submission" date="2016-12" db="EMBL/GenBank/DDBJ databases">
        <title>Diversity of luminous bacteria.</title>
        <authorList>
            <person name="Yoshizawa S."/>
            <person name="Kogure K."/>
        </authorList>
    </citation>
    <scope>NUCLEOTIDE SEQUENCE [LARGE SCALE GENOMIC DNA]</scope>
    <source>
        <strain evidence="1 2">LC1-200</strain>
    </source>
</reference>
<dbReference type="Proteomes" id="UP000238730">
    <property type="component" value="Unassembled WGS sequence"/>
</dbReference>
<organism evidence="1 2">
    <name type="scientific">Photobacterium angustum</name>
    <dbReference type="NCBI Taxonomy" id="661"/>
    <lineage>
        <taxon>Bacteria</taxon>
        <taxon>Pseudomonadati</taxon>
        <taxon>Pseudomonadota</taxon>
        <taxon>Gammaproteobacteria</taxon>
        <taxon>Vibrionales</taxon>
        <taxon>Vibrionaceae</taxon>
        <taxon>Photobacterium</taxon>
    </lineage>
</organism>
<evidence type="ECO:0008006" key="3">
    <source>
        <dbReference type="Google" id="ProtNLM"/>
    </source>
</evidence>
<protein>
    <recommendedName>
        <fullName evidence="3">Lipoprotein</fullName>
    </recommendedName>
</protein>
<dbReference type="AlphaFoldDB" id="A0A2S7VJL1"/>
<evidence type="ECO:0000313" key="2">
    <source>
        <dbReference type="Proteomes" id="UP000238730"/>
    </source>
</evidence>
<dbReference type="EMBL" id="MSCJ01000003">
    <property type="protein sequence ID" value="PQJ61850.1"/>
    <property type="molecule type" value="Genomic_DNA"/>
</dbReference>
<proteinExistence type="predicted"/>
<evidence type="ECO:0000313" key="1">
    <source>
        <dbReference type="EMBL" id="PQJ61850.1"/>
    </source>
</evidence>
<comment type="caution">
    <text evidence="1">The sequence shown here is derived from an EMBL/GenBank/DDBJ whole genome shotgun (WGS) entry which is preliminary data.</text>
</comment>
<dbReference type="PROSITE" id="PS51257">
    <property type="entry name" value="PROKAR_LIPOPROTEIN"/>
    <property type="match status" value="1"/>
</dbReference>